<evidence type="ECO:0000313" key="3">
    <source>
        <dbReference type="EMBL" id="KAJ7752642.1"/>
    </source>
</evidence>
<feature type="region of interest" description="Disordered" evidence="1">
    <location>
        <begin position="495"/>
        <end position="524"/>
    </location>
</feature>
<organism evidence="3 4">
    <name type="scientific">Mycena metata</name>
    <dbReference type="NCBI Taxonomy" id="1033252"/>
    <lineage>
        <taxon>Eukaryota</taxon>
        <taxon>Fungi</taxon>
        <taxon>Dikarya</taxon>
        <taxon>Basidiomycota</taxon>
        <taxon>Agaricomycotina</taxon>
        <taxon>Agaricomycetes</taxon>
        <taxon>Agaricomycetidae</taxon>
        <taxon>Agaricales</taxon>
        <taxon>Marasmiineae</taxon>
        <taxon>Mycenaceae</taxon>
        <taxon>Mycena</taxon>
    </lineage>
</organism>
<keyword evidence="4" id="KW-1185">Reference proteome</keyword>
<gene>
    <name evidence="3" type="ORF">B0H16DRAFT_1836836</name>
</gene>
<name>A0AAD7IZI1_9AGAR</name>
<keyword evidence="2" id="KW-0732">Signal</keyword>
<protein>
    <recommendedName>
        <fullName evidence="5">C2H2-type domain-containing protein</fullName>
    </recommendedName>
</protein>
<dbReference type="Proteomes" id="UP001215598">
    <property type="component" value="Unassembled WGS sequence"/>
</dbReference>
<evidence type="ECO:0000313" key="4">
    <source>
        <dbReference type="Proteomes" id="UP001215598"/>
    </source>
</evidence>
<sequence length="524" mass="55808">MSFPPAAFSLPLWDFMLSGDASCEDSPSMHPQQTGEWAWDPCATQSYDAPMMQLPYPFPHQMPPTNTAYFSHTSTASIACMSYAPVQTSSHMGRYQPQGAITTPILPAEDQVLETSYASSTTRIQWQAASNPALLAALPTDDPSLLTSLHEIQAAQRANGLDTYAIHREWLEYAASSTSEESSQSSRSPETPVENDFELQAPEFATGPPDALPSNSPASSFTVSSFTTNMGAPYTPMYEPCNFWPLPQAAAPAQGQNLYSPPLSAAGSLSPSLSEFSGSGSMYFVPPAASRETSFSPAPASASGSSTSSSGFSVPGLVYPSVPPSRETSFSPAPTSVPSTAHTVGPTRRPRTKARPVRFLLDGPGAPVPMGPPPAACARAGTLDDAGIEALIATATKAARAPVPIRCEWGACGAGITMNDLHTHLRDMHGVDFERGLLVPPTAQCEWGACIKTGEMRTDSLVKHILSGAHLARTIECPGCGQRYARTDVLRKHLKGGPWVDEDGREMKPRRRRGPAKGKKNANN</sequence>
<accession>A0AAD7IZI1</accession>
<evidence type="ECO:0008006" key="5">
    <source>
        <dbReference type="Google" id="ProtNLM"/>
    </source>
</evidence>
<feature type="signal peptide" evidence="2">
    <location>
        <begin position="1"/>
        <end position="23"/>
    </location>
</feature>
<dbReference type="EMBL" id="JARKIB010000058">
    <property type="protein sequence ID" value="KAJ7752642.1"/>
    <property type="molecule type" value="Genomic_DNA"/>
</dbReference>
<feature type="chain" id="PRO_5042042514" description="C2H2-type domain-containing protein" evidence="2">
    <location>
        <begin position="24"/>
        <end position="524"/>
    </location>
</feature>
<feature type="region of interest" description="Disordered" evidence="1">
    <location>
        <begin position="289"/>
        <end position="351"/>
    </location>
</feature>
<evidence type="ECO:0000256" key="1">
    <source>
        <dbReference type="SAM" id="MobiDB-lite"/>
    </source>
</evidence>
<feature type="compositionally biased region" description="Basic residues" evidence="1">
    <location>
        <begin position="508"/>
        <end position="524"/>
    </location>
</feature>
<comment type="caution">
    <text evidence="3">The sequence shown here is derived from an EMBL/GenBank/DDBJ whole genome shotgun (WGS) entry which is preliminary data.</text>
</comment>
<feature type="compositionally biased region" description="Polar residues" evidence="1">
    <location>
        <begin position="326"/>
        <end position="342"/>
    </location>
</feature>
<feature type="compositionally biased region" description="Low complexity" evidence="1">
    <location>
        <begin position="293"/>
        <end position="313"/>
    </location>
</feature>
<reference evidence="3" key="1">
    <citation type="submission" date="2023-03" db="EMBL/GenBank/DDBJ databases">
        <title>Massive genome expansion in bonnet fungi (Mycena s.s.) driven by repeated elements and novel gene families across ecological guilds.</title>
        <authorList>
            <consortium name="Lawrence Berkeley National Laboratory"/>
            <person name="Harder C.B."/>
            <person name="Miyauchi S."/>
            <person name="Viragh M."/>
            <person name="Kuo A."/>
            <person name="Thoen E."/>
            <person name="Andreopoulos B."/>
            <person name="Lu D."/>
            <person name="Skrede I."/>
            <person name="Drula E."/>
            <person name="Henrissat B."/>
            <person name="Morin E."/>
            <person name="Kohler A."/>
            <person name="Barry K."/>
            <person name="LaButti K."/>
            <person name="Morin E."/>
            <person name="Salamov A."/>
            <person name="Lipzen A."/>
            <person name="Mereny Z."/>
            <person name="Hegedus B."/>
            <person name="Baldrian P."/>
            <person name="Stursova M."/>
            <person name="Weitz H."/>
            <person name="Taylor A."/>
            <person name="Grigoriev I.V."/>
            <person name="Nagy L.G."/>
            <person name="Martin F."/>
            <person name="Kauserud H."/>
        </authorList>
    </citation>
    <scope>NUCLEOTIDE SEQUENCE</scope>
    <source>
        <strain evidence="3">CBHHK182m</strain>
    </source>
</reference>
<proteinExistence type="predicted"/>
<evidence type="ECO:0000256" key="2">
    <source>
        <dbReference type="SAM" id="SignalP"/>
    </source>
</evidence>
<dbReference type="AlphaFoldDB" id="A0AAD7IZI1"/>